<keyword evidence="6" id="KW-0966">Cell projection</keyword>
<dbReference type="CDD" id="cd11614">
    <property type="entry name" value="SAF_CpaB_FlgA_like"/>
    <property type="match status" value="1"/>
</dbReference>
<keyword evidence="7" id="KW-1185">Reference proteome</keyword>
<dbReference type="RefSeq" id="WP_263722614.1">
    <property type="nucleotide sequence ID" value="NZ_JAOWLA010000015.1"/>
</dbReference>
<keyword evidence="6" id="KW-0282">Flagellum</keyword>
<evidence type="ECO:0000256" key="1">
    <source>
        <dbReference type="ARBA" id="ARBA00004418"/>
    </source>
</evidence>
<protein>
    <recommendedName>
        <fullName evidence="4">Flagella basal body P-ring formation protein FlgA</fullName>
    </recommendedName>
</protein>
<evidence type="ECO:0000256" key="2">
    <source>
        <dbReference type="ARBA" id="ARBA00022729"/>
    </source>
</evidence>
<proteinExistence type="inferred from homology"/>
<keyword evidence="3 4" id="KW-0574">Periplasm</keyword>
<keyword evidence="2 4" id="KW-0732">Signal</keyword>
<keyword evidence="4" id="KW-1005">Bacterial flagellum biogenesis</keyword>
<evidence type="ECO:0000256" key="3">
    <source>
        <dbReference type="ARBA" id="ARBA00022764"/>
    </source>
</evidence>
<name>A0ABT2Z4K4_9RHOB</name>
<feature type="signal peptide" evidence="4">
    <location>
        <begin position="1"/>
        <end position="17"/>
    </location>
</feature>
<comment type="function">
    <text evidence="4">Involved in the assembly process of the P-ring formation. It may associate with FlgF on the rod constituting a structure essential for the P-ring assembly or may act as a modulator protein for the P-ring assembly.</text>
</comment>
<dbReference type="NCBIfam" id="TIGR03170">
    <property type="entry name" value="flgA_cterm"/>
    <property type="match status" value="1"/>
</dbReference>
<dbReference type="Gene3D" id="2.30.30.760">
    <property type="match status" value="1"/>
</dbReference>
<dbReference type="Proteomes" id="UP001652503">
    <property type="component" value="Unassembled WGS sequence"/>
</dbReference>
<dbReference type="Pfam" id="PF13144">
    <property type="entry name" value="ChapFlgA"/>
    <property type="match status" value="1"/>
</dbReference>
<dbReference type="InterPro" id="IPR013974">
    <property type="entry name" value="SAF"/>
</dbReference>
<evidence type="ECO:0000256" key="4">
    <source>
        <dbReference type="RuleBase" id="RU362063"/>
    </source>
</evidence>
<feature type="domain" description="SAF" evidence="5">
    <location>
        <begin position="17"/>
        <end position="74"/>
    </location>
</feature>
<evidence type="ECO:0000313" key="7">
    <source>
        <dbReference type="Proteomes" id="UP001652503"/>
    </source>
</evidence>
<comment type="caution">
    <text evidence="6">The sequence shown here is derived from an EMBL/GenBank/DDBJ whole genome shotgun (WGS) entry which is preliminary data.</text>
</comment>
<dbReference type="EMBL" id="JAOWLA010000015">
    <property type="protein sequence ID" value="MCV2866082.1"/>
    <property type="molecule type" value="Genomic_DNA"/>
</dbReference>
<sequence>MRWIPLALALAASPAIAETAIAARTIPARTILSQADLAASPDEVPGGASLETALGLEARVTIFQGRPILRANLVPPALVERNQTVRLLYRRGGLTIVADGRALDRAAAGDSIRVLASGTRTTVTGRVMGDGSIQVSTSE</sequence>
<dbReference type="InterPro" id="IPR039246">
    <property type="entry name" value="Flagellar_FlgA"/>
</dbReference>
<comment type="subcellular location">
    <subcellularLocation>
        <location evidence="1 4">Periplasm</location>
    </subcellularLocation>
</comment>
<dbReference type="InterPro" id="IPR017585">
    <property type="entry name" value="SAF_FlgA"/>
</dbReference>
<evidence type="ECO:0000313" key="6">
    <source>
        <dbReference type="EMBL" id="MCV2866082.1"/>
    </source>
</evidence>
<comment type="similarity">
    <text evidence="4">Belongs to the FlgA family.</text>
</comment>
<keyword evidence="6" id="KW-0969">Cilium</keyword>
<evidence type="ECO:0000259" key="5">
    <source>
        <dbReference type="SMART" id="SM00858"/>
    </source>
</evidence>
<dbReference type="PANTHER" id="PTHR36307:SF1">
    <property type="entry name" value="FLAGELLA BASAL BODY P-RING FORMATION PROTEIN FLGA"/>
    <property type="match status" value="1"/>
</dbReference>
<reference evidence="6 7" key="1">
    <citation type="submission" date="2022-10" db="EMBL/GenBank/DDBJ databases">
        <title>Defluviimonas sp. nov., isolated from ocean surface water.</title>
        <authorList>
            <person name="He W."/>
            <person name="Wang L."/>
            <person name="Zhang D.-F."/>
        </authorList>
    </citation>
    <scope>NUCLEOTIDE SEQUENCE [LARGE SCALE GENOMIC DNA]</scope>
    <source>
        <strain evidence="6 7">WL0075</strain>
    </source>
</reference>
<gene>
    <name evidence="6" type="primary">flgA</name>
    <name evidence="6" type="ORF">OE647_15265</name>
</gene>
<dbReference type="SMART" id="SM00858">
    <property type="entry name" value="SAF"/>
    <property type="match status" value="1"/>
</dbReference>
<organism evidence="6 7">
    <name type="scientific">Albidovulum sediminicola</name>
    <dbReference type="NCBI Taxonomy" id="2984331"/>
    <lineage>
        <taxon>Bacteria</taxon>
        <taxon>Pseudomonadati</taxon>
        <taxon>Pseudomonadota</taxon>
        <taxon>Alphaproteobacteria</taxon>
        <taxon>Rhodobacterales</taxon>
        <taxon>Paracoccaceae</taxon>
        <taxon>Albidovulum</taxon>
    </lineage>
</organism>
<accession>A0ABT2Z4K4</accession>
<dbReference type="PANTHER" id="PTHR36307">
    <property type="entry name" value="FLAGELLA BASAL BODY P-RING FORMATION PROTEIN FLGA"/>
    <property type="match status" value="1"/>
</dbReference>
<feature type="chain" id="PRO_5044969049" description="Flagella basal body P-ring formation protein FlgA" evidence="4">
    <location>
        <begin position="18"/>
        <end position="139"/>
    </location>
</feature>